<dbReference type="InterPro" id="IPR020846">
    <property type="entry name" value="MFS_dom"/>
</dbReference>
<dbReference type="Proteomes" id="UP000295157">
    <property type="component" value="Unassembled WGS sequence"/>
</dbReference>
<evidence type="ECO:0000259" key="8">
    <source>
        <dbReference type="PROSITE" id="PS50850"/>
    </source>
</evidence>
<keyword evidence="6 7" id="KW-0472">Membrane</keyword>
<organism evidence="9 10">
    <name type="scientific">Nonomuraea longispora</name>
    <dbReference type="NCBI Taxonomy" id="1848320"/>
    <lineage>
        <taxon>Bacteria</taxon>
        <taxon>Bacillati</taxon>
        <taxon>Actinomycetota</taxon>
        <taxon>Actinomycetes</taxon>
        <taxon>Streptosporangiales</taxon>
        <taxon>Streptosporangiaceae</taxon>
        <taxon>Nonomuraea</taxon>
    </lineage>
</organism>
<keyword evidence="2" id="KW-0813">Transport</keyword>
<feature type="transmembrane region" description="Helical" evidence="7">
    <location>
        <begin position="102"/>
        <end position="120"/>
    </location>
</feature>
<feature type="transmembrane region" description="Helical" evidence="7">
    <location>
        <begin position="14"/>
        <end position="37"/>
    </location>
</feature>
<comment type="caution">
    <text evidence="9">The sequence shown here is derived from an EMBL/GenBank/DDBJ whole genome shotgun (WGS) entry which is preliminary data.</text>
</comment>
<evidence type="ECO:0000256" key="4">
    <source>
        <dbReference type="ARBA" id="ARBA00022692"/>
    </source>
</evidence>
<keyword evidence="10" id="KW-1185">Reference proteome</keyword>
<accession>A0A4R4N4F2</accession>
<dbReference type="PROSITE" id="PS50850">
    <property type="entry name" value="MFS"/>
    <property type="match status" value="1"/>
</dbReference>
<reference evidence="9 10" key="1">
    <citation type="submission" date="2019-02" db="EMBL/GenBank/DDBJ databases">
        <title>Draft genome sequences of novel Actinobacteria.</title>
        <authorList>
            <person name="Sahin N."/>
            <person name="Ay H."/>
            <person name="Saygin H."/>
        </authorList>
    </citation>
    <scope>NUCLEOTIDE SEQUENCE [LARGE SCALE GENOMIC DNA]</scope>
    <source>
        <strain evidence="9 10">KC201</strain>
    </source>
</reference>
<evidence type="ECO:0000256" key="5">
    <source>
        <dbReference type="ARBA" id="ARBA00022989"/>
    </source>
</evidence>
<feature type="transmembrane region" description="Helical" evidence="7">
    <location>
        <begin position="43"/>
        <end position="64"/>
    </location>
</feature>
<comment type="subcellular location">
    <subcellularLocation>
        <location evidence="1">Cell inner membrane</location>
        <topology evidence="1">Multi-pass membrane protein</topology>
    </subcellularLocation>
</comment>
<keyword evidence="3" id="KW-1003">Cell membrane</keyword>
<dbReference type="PANTHER" id="PTHR23513">
    <property type="entry name" value="INTEGRAL MEMBRANE EFFLUX PROTEIN-RELATED"/>
    <property type="match status" value="1"/>
</dbReference>
<evidence type="ECO:0000256" key="2">
    <source>
        <dbReference type="ARBA" id="ARBA00022448"/>
    </source>
</evidence>
<keyword evidence="4 7" id="KW-0812">Transmembrane</keyword>
<evidence type="ECO:0000313" key="10">
    <source>
        <dbReference type="Proteomes" id="UP000295157"/>
    </source>
</evidence>
<evidence type="ECO:0000256" key="6">
    <source>
        <dbReference type="ARBA" id="ARBA00023136"/>
    </source>
</evidence>
<evidence type="ECO:0000313" key="9">
    <source>
        <dbReference type="EMBL" id="TDC01092.1"/>
    </source>
</evidence>
<feature type="transmembrane region" description="Helical" evidence="7">
    <location>
        <begin position="168"/>
        <end position="186"/>
    </location>
</feature>
<dbReference type="PANTHER" id="PTHR23513:SF9">
    <property type="entry name" value="ENTEROBACTIN EXPORTER ENTS"/>
    <property type="match status" value="1"/>
</dbReference>
<dbReference type="EMBL" id="SMJZ01000169">
    <property type="protein sequence ID" value="TDC01092.1"/>
    <property type="molecule type" value="Genomic_DNA"/>
</dbReference>
<name>A0A4R4N4F2_9ACTN</name>
<protein>
    <submittedName>
        <fullName evidence="9">MFS transporter</fullName>
    </submittedName>
</protein>
<dbReference type="OrthoDB" id="5494559at2"/>
<dbReference type="Gene3D" id="1.20.1250.20">
    <property type="entry name" value="MFS general substrate transporter like domains"/>
    <property type="match status" value="1"/>
</dbReference>
<dbReference type="GO" id="GO:0005886">
    <property type="term" value="C:plasma membrane"/>
    <property type="evidence" value="ECO:0007669"/>
    <property type="project" value="UniProtKB-SubCell"/>
</dbReference>
<feature type="transmembrane region" description="Helical" evidence="7">
    <location>
        <begin position="252"/>
        <end position="274"/>
    </location>
</feature>
<gene>
    <name evidence="9" type="ORF">E1267_32870</name>
</gene>
<dbReference type="CDD" id="cd06173">
    <property type="entry name" value="MFS_MefA_like"/>
    <property type="match status" value="1"/>
</dbReference>
<feature type="transmembrane region" description="Helical" evidence="7">
    <location>
        <begin position="141"/>
        <end position="162"/>
    </location>
</feature>
<keyword evidence="5 7" id="KW-1133">Transmembrane helix</keyword>
<dbReference type="Pfam" id="PF05977">
    <property type="entry name" value="MFS_3"/>
    <property type="match status" value="1"/>
</dbReference>
<evidence type="ECO:0000256" key="1">
    <source>
        <dbReference type="ARBA" id="ARBA00004429"/>
    </source>
</evidence>
<proteinExistence type="predicted"/>
<dbReference type="AlphaFoldDB" id="A0A4R4N4F2"/>
<dbReference type="SUPFAM" id="SSF103473">
    <property type="entry name" value="MFS general substrate transporter"/>
    <property type="match status" value="1"/>
</dbReference>
<feature type="transmembrane region" description="Helical" evidence="7">
    <location>
        <begin position="76"/>
        <end position="96"/>
    </location>
</feature>
<feature type="transmembrane region" description="Helical" evidence="7">
    <location>
        <begin position="281"/>
        <end position="298"/>
    </location>
</feature>
<feature type="transmembrane region" description="Helical" evidence="7">
    <location>
        <begin position="373"/>
        <end position="394"/>
    </location>
</feature>
<feature type="domain" description="Major facilitator superfamily (MFS) profile" evidence="8">
    <location>
        <begin position="209"/>
        <end position="414"/>
    </location>
</feature>
<sequence length="414" mass="42801">MDTRPLGVQAYRRLWVGQAISHIGVGATVVAVGQQVWELTQSSFWVGLLGMANLVPLIVFGLWGGAVADAVDRRKLLIAGSVVAWAATLLILVQALLDLRNIWLVFGAVALNATGFAITGPTRGAIIPRILERELVPAANALNSLVYSIGAVAGPMVGAVMLASGGFAAAYAVDALLFTGSLYAALRLPSLPPLGEVSRPGARAVLAGLSFIARSPVLLMSFVVDIIAMVFAMPRALFPELSADRFGGSMIALGWMTSAMAIGAVAGALFSGWVGRVSRQGVALVVVIAVWGLAVAAAGLAHELWLVVTFMAVGGVADVVSSVWRQSILQLYAPDEMRGRLQGAFMVVVAGGPRLGDLRAGATATAFGLSGAWVGGGIACMVTVLVVGLSVAGFRNFRAHQPTQAPDRPAPETG</sequence>
<evidence type="ECO:0000256" key="3">
    <source>
        <dbReference type="ARBA" id="ARBA00022475"/>
    </source>
</evidence>
<feature type="transmembrane region" description="Helical" evidence="7">
    <location>
        <begin position="206"/>
        <end position="232"/>
    </location>
</feature>
<dbReference type="InterPro" id="IPR010290">
    <property type="entry name" value="TM_effector"/>
</dbReference>
<dbReference type="GO" id="GO:0022857">
    <property type="term" value="F:transmembrane transporter activity"/>
    <property type="evidence" value="ECO:0007669"/>
    <property type="project" value="InterPro"/>
</dbReference>
<dbReference type="InterPro" id="IPR036259">
    <property type="entry name" value="MFS_trans_sf"/>
</dbReference>
<evidence type="ECO:0000256" key="7">
    <source>
        <dbReference type="SAM" id="Phobius"/>
    </source>
</evidence>